<dbReference type="AlphaFoldDB" id="A0A9Q9UQX7"/>
<evidence type="ECO:0000256" key="1">
    <source>
        <dbReference type="SAM" id="Phobius"/>
    </source>
</evidence>
<keyword evidence="1" id="KW-0812">Transmembrane</keyword>
<comment type="caution">
    <text evidence="2">The sequence shown here is derived from an EMBL/GenBank/DDBJ whole genome shotgun (WGS) entry which is preliminary data.</text>
</comment>
<organism evidence="2 3">
    <name type="scientific">Burkholderia arboris</name>
    <dbReference type="NCBI Taxonomy" id="488730"/>
    <lineage>
        <taxon>Bacteria</taxon>
        <taxon>Pseudomonadati</taxon>
        <taxon>Pseudomonadota</taxon>
        <taxon>Betaproteobacteria</taxon>
        <taxon>Burkholderiales</taxon>
        <taxon>Burkholderiaceae</taxon>
        <taxon>Burkholderia</taxon>
        <taxon>Burkholderia cepacia complex</taxon>
    </lineage>
</organism>
<protein>
    <submittedName>
        <fullName evidence="2">Uncharacterized protein</fullName>
    </submittedName>
</protein>
<evidence type="ECO:0000313" key="3">
    <source>
        <dbReference type="Proteomes" id="UP000494172"/>
    </source>
</evidence>
<accession>A0A9Q9UQX7</accession>
<dbReference type="RefSeq" id="WP_174992781.1">
    <property type="nucleotide sequence ID" value="NZ_CABVPX010000010.1"/>
</dbReference>
<feature type="transmembrane region" description="Helical" evidence="1">
    <location>
        <begin position="54"/>
        <end position="72"/>
    </location>
</feature>
<reference evidence="2 3" key="1">
    <citation type="submission" date="2019-09" db="EMBL/GenBank/DDBJ databases">
        <authorList>
            <person name="Depoorter E."/>
        </authorList>
    </citation>
    <scope>NUCLEOTIDE SEQUENCE [LARGE SCALE GENOMIC DNA]</scope>
    <source>
        <strain evidence="2">LMG 24066</strain>
    </source>
</reference>
<dbReference type="EMBL" id="CABVPX010000010">
    <property type="protein sequence ID" value="VWB64106.1"/>
    <property type="molecule type" value="Genomic_DNA"/>
</dbReference>
<keyword evidence="1" id="KW-1133">Transmembrane helix</keyword>
<sequence length="200" mass="22525">MLAACEAKAIYFALTGRAPVSAITFPIGHIDVSASTSSGMSGAQSIWFELVKGVPAAVVALVVGIVGGLIAWRQYRVARAKLNLDLFEKRYDLFMVVWTFVSGVVQGSERRFNSPERIAMINLLPKMEFLFGNDLAEYVQELNSRHASLWAIKNAVARNNDVMPEEHVQEHLELMRWFTGEALNGVRVRFGEYLNFEEWR</sequence>
<keyword evidence="1" id="KW-0472">Membrane</keyword>
<proteinExistence type="predicted"/>
<gene>
    <name evidence="2" type="ORF">BAR24066_02980</name>
</gene>
<dbReference type="Proteomes" id="UP000494172">
    <property type="component" value="Unassembled WGS sequence"/>
</dbReference>
<name>A0A9Q9UQX7_9BURK</name>
<evidence type="ECO:0000313" key="2">
    <source>
        <dbReference type="EMBL" id="VWB64106.1"/>
    </source>
</evidence>